<dbReference type="InterPro" id="IPR032821">
    <property type="entry name" value="PKS_assoc"/>
</dbReference>
<dbReference type="SMART" id="SM00827">
    <property type="entry name" value="PKS_AT"/>
    <property type="match status" value="1"/>
</dbReference>
<evidence type="ECO:0000256" key="4">
    <source>
        <dbReference type="ARBA" id="ARBA00023268"/>
    </source>
</evidence>
<accession>A0A6A6HD95</accession>
<dbReference type="CDD" id="cd00833">
    <property type="entry name" value="PKS"/>
    <property type="match status" value="1"/>
</dbReference>
<evidence type="ECO:0000256" key="5">
    <source>
        <dbReference type="PROSITE-ProRule" id="PRU01363"/>
    </source>
</evidence>
<dbReference type="PROSITE" id="PS50075">
    <property type="entry name" value="CARRIER"/>
    <property type="match status" value="1"/>
</dbReference>
<dbReference type="InterPro" id="IPR014031">
    <property type="entry name" value="Ketoacyl_synth_C"/>
</dbReference>
<dbReference type="Pfam" id="PF14765">
    <property type="entry name" value="PS-DH"/>
    <property type="match status" value="1"/>
</dbReference>
<evidence type="ECO:0000259" key="8">
    <source>
        <dbReference type="PROSITE" id="PS52019"/>
    </source>
</evidence>
<dbReference type="GO" id="GO:0044550">
    <property type="term" value="P:secondary metabolite biosynthetic process"/>
    <property type="evidence" value="ECO:0007669"/>
    <property type="project" value="TreeGrafter"/>
</dbReference>
<dbReference type="Gene3D" id="3.40.50.720">
    <property type="entry name" value="NAD(P)-binding Rossmann-like Domain"/>
    <property type="match status" value="2"/>
</dbReference>
<dbReference type="GO" id="GO:0004312">
    <property type="term" value="F:fatty acid synthase activity"/>
    <property type="evidence" value="ECO:0007669"/>
    <property type="project" value="TreeGrafter"/>
</dbReference>
<dbReference type="SUPFAM" id="SSF47336">
    <property type="entry name" value="ACP-like"/>
    <property type="match status" value="1"/>
</dbReference>
<dbReference type="SUPFAM" id="SSF55048">
    <property type="entry name" value="Probable ACP-binding domain of malonyl-CoA ACP transacylase"/>
    <property type="match status" value="1"/>
</dbReference>
<dbReference type="Pfam" id="PF13602">
    <property type="entry name" value="ADH_zinc_N_2"/>
    <property type="match status" value="1"/>
</dbReference>
<dbReference type="GO" id="GO:0016491">
    <property type="term" value="F:oxidoreductase activity"/>
    <property type="evidence" value="ECO:0007669"/>
    <property type="project" value="InterPro"/>
</dbReference>
<feature type="region of interest" description="N-terminal hotdog fold" evidence="5">
    <location>
        <begin position="945"/>
        <end position="1083"/>
    </location>
</feature>
<dbReference type="InterPro" id="IPR016036">
    <property type="entry name" value="Malonyl_transacylase_ACP-bd"/>
</dbReference>
<dbReference type="Pfam" id="PF16197">
    <property type="entry name" value="KAsynt_C_assoc"/>
    <property type="match status" value="1"/>
</dbReference>
<dbReference type="InterPro" id="IPR057326">
    <property type="entry name" value="KR_dom"/>
</dbReference>
<organism evidence="9 10">
    <name type="scientific">Viridothelium virens</name>
    <name type="common">Speckled blister lichen</name>
    <name type="synonym">Trypethelium virens</name>
    <dbReference type="NCBI Taxonomy" id="1048519"/>
    <lineage>
        <taxon>Eukaryota</taxon>
        <taxon>Fungi</taxon>
        <taxon>Dikarya</taxon>
        <taxon>Ascomycota</taxon>
        <taxon>Pezizomycotina</taxon>
        <taxon>Dothideomycetes</taxon>
        <taxon>Dothideomycetes incertae sedis</taxon>
        <taxon>Trypetheliales</taxon>
        <taxon>Trypetheliaceae</taxon>
        <taxon>Viridothelium</taxon>
    </lineage>
</organism>
<evidence type="ECO:0000256" key="1">
    <source>
        <dbReference type="ARBA" id="ARBA00022450"/>
    </source>
</evidence>
<dbReference type="SMART" id="SM00826">
    <property type="entry name" value="PKS_DH"/>
    <property type="match status" value="1"/>
</dbReference>
<protein>
    <submittedName>
        <fullName evidence="9">Reducing type I polyketide synthase</fullName>
    </submittedName>
</protein>
<dbReference type="Gene3D" id="3.10.129.110">
    <property type="entry name" value="Polyketide synthase dehydratase"/>
    <property type="match status" value="1"/>
</dbReference>
<dbReference type="Pfam" id="PF00550">
    <property type="entry name" value="PP-binding"/>
    <property type="match status" value="1"/>
</dbReference>
<dbReference type="InterPro" id="IPR036736">
    <property type="entry name" value="ACP-like_sf"/>
</dbReference>
<feature type="region of interest" description="C-terminal hotdog fold" evidence="5">
    <location>
        <begin position="1092"/>
        <end position="1249"/>
    </location>
</feature>
<name>A0A6A6HD95_VIRVR</name>
<evidence type="ECO:0000313" key="10">
    <source>
        <dbReference type="Proteomes" id="UP000800092"/>
    </source>
</evidence>
<evidence type="ECO:0000256" key="2">
    <source>
        <dbReference type="ARBA" id="ARBA00022553"/>
    </source>
</evidence>
<dbReference type="Pfam" id="PF00698">
    <property type="entry name" value="Acyl_transf_1"/>
    <property type="match status" value="1"/>
</dbReference>
<dbReference type="SUPFAM" id="SSF52151">
    <property type="entry name" value="FabD/lysophospholipase-like"/>
    <property type="match status" value="1"/>
</dbReference>
<dbReference type="Pfam" id="PF21089">
    <property type="entry name" value="PKS_DH_N"/>
    <property type="match status" value="1"/>
</dbReference>
<dbReference type="InterPro" id="IPR009081">
    <property type="entry name" value="PP-bd_ACP"/>
</dbReference>
<dbReference type="Proteomes" id="UP000800092">
    <property type="component" value="Unassembled WGS sequence"/>
</dbReference>
<keyword evidence="4" id="KW-0511">Multifunctional enzyme</keyword>
<dbReference type="InterPro" id="IPR014043">
    <property type="entry name" value="Acyl_transferase_dom"/>
</dbReference>
<dbReference type="InterPro" id="IPR020806">
    <property type="entry name" value="PKS_PP-bd"/>
</dbReference>
<dbReference type="InterPro" id="IPR001227">
    <property type="entry name" value="Ac_transferase_dom_sf"/>
</dbReference>
<evidence type="ECO:0000259" key="6">
    <source>
        <dbReference type="PROSITE" id="PS50075"/>
    </source>
</evidence>
<dbReference type="InterPro" id="IPR056501">
    <property type="entry name" value="NAD-bd_HRPKS_sdrA"/>
</dbReference>
<proteinExistence type="predicted"/>
<dbReference type="InterPro" id="IPR016035">
    <property type="entry name" value="Acyl_Trfase/lysoPLipase"/>
</dbReference>
<dbReference type="CDD" id="cd05195">
    <property type="entry name" value="enoyl_red"/>
    <property type="match status" value="1"/>
</dbReference>
<dbReference type="Gene3D" id="3.40.47.10">
    <property type="match status" value="1"/>
</dbReference>
<evidence type="ECO:0000256" key="3">
    <source>
        <dbReference type="ARBA" id="ARBA00022679"/>
    </source>
</evidence>
<dbReference type="GO" id="GO:0006633">
    <property type="term" value="P:fatty acid biosynthetic process"/>
    <property type="evidence" value="ECO:0007669"/>
    <property type="project" value="TreeGrafter"/>
</dbReference>
<dbReference type="FunFam" id="3.40.50.720:FF:000209">
    <property type="entry name" value="Polyketide synthase Pks12"/>
    <property type="match status" value="1"/>
</dbReference>
<dbReference type="InterPro" id="IPR049552">
    <property type="entry name" value="PKS_DH_N"/>
</dbReference>
<dbReference type="InterPro" id="IPR014030">
    <property type="entry name" value="Ketoacyl_synth_N"/>
</dbReference>
<dbReference type="OrthoDB" id="329835at2759"/>
<dbReference type="SMART" id="SM00822">
    <property type="entry name" value="PKS_KR"/>
    <property type="match status" value="1"/>
</dbReference>
<feature type="domain" description="PKS/mFAS DH" evidence="8">
    <location>
        <begin position="945"/>
        <end position="1249"/>
    </location>
</feature>
<dbReference type="Gene3D" id="3.30.70.3290">
    <property type="match status" value="1"/>
</dbReference>
<dbReference type="InterPro" id="IPR013968">
    <property type="entry name" value="PKS_KR"/>
</dbReference>
<dbReference type="SUPFAM" id="SSF50129">
    <property type="entry name" value="GroES-like"/>
    <property type="match status" value="1"/>
</dbReference>
<keyword evidence="3" id="KW-0808">Transferase</keyword>
<dbReference type="InterPro" id="IPR036291">
    <property type="entry name" value="NAD(P)-bd_dom_sf"/>
</dbReference>
<dbReference type="Pfam" id="PF00109">
    <property type="entry name" value="ketoacyl-synt"/>
    <property type="match status" value="1"/>
</dbReference>
<reference evidence="9" key="1">
    <citation type="journal article" date="2020" name="Stud. Mycol.">
        <title>101 Dothideomycetes genomes: a test case for predicting lifestyles and emergence of pathogens.</title>
        <authorList>
            <person name="Haridas S."/>
            <person name="Albert R."/>
            <person name="Binder M."/>
            <person name="Bloem J."/>
            <person name="Labutti K."/>
            <person name="Salamov A."/>
            <person name="Andreopoulos B."/>
            <person name="Baker S."/>
            <person name="Barry K."/>
            <person name="Bills G."/>
            <person name="Bluhm B."/>
            <person name="Cannon C."/>
            <person name="Castanera R."/>
            <person name="Culley D."/>
            <person name="Daum C."/>
            <person name="Ezra D."/>
            <person name="Gonzalez J."/>
            <person name="Henrissat B."/>
            <person name="Kuo A."/>
            <person name="Liang C."/>
            <person name="Lipzen A."/>
            <person name="Lutzoni F."/>
            <person name="Magnuson J."/>
            <person name="Mondo S."/>
            <person name="Nolan M."/>
            <person name="Ohm R."/>
            <person name="Pangilinan J."/>
            <person name="Park H.-J."/>
            <person name="Ramirez L."/>
            <person name="Alfaro M."/>
            <person name="Sun H."/>
            <person name="Tritt A."/>
            <person name="Yoshinaga Y."/>
            <person name="Zwiers L.-H."/>
            <person name="Turgeon B."/>
            <person name="Goodwin S."/>
            <person name="Spatafora J."/>
            <person name="Crous P."/>
            <person name="Grigoriev I."/>
        </authorList>
    </citation>
    <scope>NUCLEOTIDE SEQUENCE</scope>
    <source>
        <strain evidence="9">Tuck. ex Michener</strain>
    </source>
</reference>
<dbReference type="InterPro" id="IPR042104">
    <property type="entry name" value="PKS_dehydratase_sf"/>
</dbReference>
<dbReference type="GO" id="GO:1901336">
    <property type="term" value="P:lactone biosynthetic process"/>
    <property type="evidence" value="ECO:0007669"/>
    <property type="project" value="UniProtKB-ARBA"/>
</dbReference>
<dbReference type="InterPro" id="IPR049551">
    <property type="entry name" value="PKS_DH_C"/>
</dbReference>
<feature type="domain" description="Carrier" evidence="6">
    <location>
        <begin position="2283"/>
        <end position="2363"/>
    </location>
</feature>
<gene>
    <name evidence="9" type="ORF">EV356DRAFT_444956</name>
</gene>
<dbReference type="SUPFAM" id="SSF53901">
    <property type="entry name" value="Thiolase-like"/>
    <property type="match status" value="1"/>
</dbReference>
<feature type="active site" description="Proton donor; for dehydratase activity" evidence="5">
    <location>
        <position position="1155"/>
    </location>
</feature>
<dbReference type="PROSITE" id="PS52019">
    <property type="entry name" value="PKS_MFAS_DH"/>
    <property type="match status" value="1"/>
</dbReference>
<dbReference type="InterPro" id="IPR020841">
    <property type="entry name" value="PKS_Beta-ketoAc_synthase_dom"/>
</dbReference>
<dbReference type="InterPro" id="IPR049900">
    <property type="entry name" value="PKS_mFAS_DH"/>
</dbReference>
<dbReference type="GO" id="GO:0031177">
    <property type="term" value="F:phosphopantetheine binding"/>
    <property type="evidence" value="ECO:0007669"/>
    <property type="project" value="InterPro"/>
</dbReference>
<sequence length="2371" mass="261319">MAISVIAKPNGTIDHRENVNQLKFQCGCGQDPIAIVGLACRLPGRNNTPTELWRFLRNGEQAGIEPPPSRFNPAGHYNGSSNGRSMVMPGGMFLEDVDLRDLDAKFFKLSNHEAQCMDPQQRQLLEVVYEGLENAGISLQELRGQPYGCFVGSYACDYGDAQNRDPEERASAYAVGRCASTYSISMISCSMTIDTACSGSLIALDTACRYLQTKDVAGAIVGACNLYLSPEHAMDSFAINGAGSPTGRCHTFDAKADGYIKSEAVNMVILKRLEDAIRDNDPIRAVIRGSATNSDGWTAGIASPNAVAQATVIKQAYINAGISDLTSTSYIECHGTGTKAGDVIEVEGLAKVFSRHLSSTRPLRIGSIKSNIGHSEPAAGLSGLIKVILSLENSEIPGNPTFKTPNPKIDFQTLKFQVSNERKMWPTVPFRRAGVSSFGYGGSNVHAIVDEAGHALVGMELPHISSYVNEDTVDIFDERRISDRPYVLVFSANEEQSLRTYLQSLDRHLSYPGVKVQLNDLAYTLSERRTHHFHRAYLITNECSIDRNALVFGKMRSNPRIGLVFTGQGAQWPQMGLSLCEHFPIAREVIKSLDKTLRSLSNGPCWSAYDELTSPRSKSHIQLPEFSQPLVTILQIAILSVLKSWGIEWCAVTGHSSGEIACAVAAGLLSPEEAVKVAYYRGLLSDSLRSEKKSTGMLAVGLGSYQAKQYISSAHQVDIACFNSPSTCTLSGEITDLEKIQANVTGEGHFARMLLVDLAYHSRFIRPAASHYEELLRQNCLLPNPSRIPSPISMFSSVTGGIMNDCCDTSYWVNNMVSPVKFREAVEAMQTHQDSPDILIEIGPSGGLAGPLSQIRQCLPDDAKRFEYLAAYRRGESSGSALFDLAGKLFISGSAIDFSEVNRNSKEHVPRTIVDLPNYAWDHRTKFWKENESSKDWRFRRFIHHDLLGSKILGVPWTLPVWKKSLGTSHVPWLKDHMLGSDIVFPAAGYIAMAVEAIFQKSVSLASVDPNTSCTGLSYRLRDVSFSSALVFTMSGSEEKLTLTLYSPSGDKDSWHNFKISSSLDGVVADHCSGQIRVLNHDYAADLTPLRHALPASMWYKAMKDVGYSFGPAFQKQLEIESACGSRNNRARLSLLPSKTEEVESSYPLHPTVLDSCFQSGAASLWQGLRASVDELLIPSHIDNLTIIAQESAPVDGIAISSAEYVGIGSKYHAQNYATNTRVYNSEDGHLLLKMTGLHYSKLETRNDARATPMYACVDWHPDISLASRDQFEHVVGEINIPESGVLQLDKSDRLRKIMDLVLHKRPKPRILELNLLARSNSLWLDIYEHQGLNFRECHIFLSTHEAVLDAQERYRSIRGTGLRIAEFTDFAQTSVEEDELYDVLTLSMQSSSRESLETTLEDVGKILRKDGILLLLIHEAPYNNSMPVPNGNVIHANNDHVSVYITTALLENKSPSFTEPDIHFAHFSSPAKGASRVMDQIGSSNYHSIQHHLPFTSIPPQSTVVVLTEIDVPFLARMTSDQWDGLKYLIIQQCRILWVTAGSQMDVANPDQGMAAGLMRTLRNENPGQAIVTLDVDSRTPDYMFKPIGHMIGCLNGAVVLEDCEYVERSGVLHVSRVKQDEELNGFENALISGAEPYSTSFHNHPRCIRLTSSRVGTLDSLHYTEVSTEEIPLQQDFAEIEVHAASMNFKDVATVMGLVPADASLIGLDGAGIIRRFHPEYTGPLHVGQRVLVTRKGCFSNLVQTPVDGLHPLPDWMTFEDASTLPSVYRVCVYGLLDLANLRQGQQSILIHSGAGGVGIAAIQICQHYGLKIYTTVGSNHKRKFLTETYGISDDRIFSSRTTEFASKLMRATNGKGVDIVLNSLSGDMLDESWRCIAQDGNFIEIGKKDLVNRGSLSMEPFCRNVSYRAIDMSLDNIPWPETQRLLRRIFKMIEDGIIKPINPRKIYSFADIVDAFRDMRSGNHIGKIVISDGADRTCKVLVQPAVPLLQLDPSAAYIIVGGLRGLCGSIAILLAQHGAKYLITMSRSDQTDERSQSVLFNLKSLGAEVQCVKGDVTVMEDVQRLFGSSARPIKGIIQGAMVLRDKIFSSMSIQEWQQCIRCKVQGTWNLHNASLQHNSTLDFFLLLSSLSGIVGHLAQANYAAANAFLNSFAIYRQKLGLRACSVDLGAIEDVGYLSERTELAERVDARSFSGINENQLHKIIYVSILQQTHCTTPVAIPSEIVTGIIFPQPSDSSLRHDVRFASLFGTSYDTSSHSNDDTGSSRGHVQAFLNLLKAETSRNTLVGAALELMNRQLMKLLRLDEPIEVDRPLSGYGIDSLTAVEFRNWMRTELGVESTTLEIIGAKTLNALCEGVVAKLIAGNEHRS</sequence>
<dbReference type="SMART" id="SM00825">
    <property type="entry name" value="PKS_KS"/>
    <property type="match status" value="1"/>
</dbReference>
<evidence type="ECO:0000313" key="9">
    <source>
        <dbReference type="EMBL" id="KAF2235470.1"/>
    </source>
</evidence>
<dbReference type="InterPro" id="IPR011032">
    <property type="entry name" value="GroES-like_sf"/>
</dbReference>
<dbReference type="Gene3D" id="3.90.180.10">
    <property type="entry name" value="Medium-chain alcohol dehydrogenases, catalytic domain"/>
    <property type="match status" value="1"/>
</dbReference>
<dbReference type="EMBL" id="ML991791">
    <property type="protein sequence ID" value="KAF2235470.1"/>
    <property type="molecule type" value="Genomic_DNA"/>
</dbReference>
<evidence type="ECO:0000259" key="7">
    <source>
        <dbReference type="PROSITE" id="PS52004"/>
    </source>
</evidence>
<dbReference type="InterPro" id="IPR020807">
    <property type="entry name" value="PKS_DH"/>
</dbReference>
<dbReference type="Gene3D" id="1.10.1200.10">
    <property type="entry name" value="ACP-like"/>
    <property type="match status" value="1"/>
</dbReference>
<dbReference type="InterPro" id="IPR020843">
    <property type="entry name" value="ER"/>
</dbReference>
<dbReference type="SUPFAM" id="SSF51735">
    <property type="entry name" value="NAD(P)-binding Rossmann-fold domains"/>
    <property type="match status" value="2"/>
</dbReference>
<dbReference type="InterPro" id="IPR050091">
    <property type="entry name" value="PKS_NRPS_Biosynth_Enz"/>
</dbReference>
<dbReference type="Pfam" id="PF23114">
    <property type="entry name" value="NAD-bd_HRPKS_sdrA"/>
    <property type="match status" value="1"/>
</dbReference>
<dbReference type="SMART" id="SM00829">
    <property type="entry name" value="PKS_ER"/>
    <property type="match status" value="1"/>
</dbReference>
<feature type="domain" description="Ketosynthase family 3 (KS3)" evidence="7">
    <location>
        <begin position="30"/>
        <end position="451"/>
    </location>
</feature>
<dbReference type="SMART" id="SM00823">
    <property type="entry name" value="PKS_PP"/>
    <property type="match status" value="1"/>
</dbReference>
<dbReference type="PANTHER" id="PTHR43775:SF18">
    <property type="entry name" value="ENZYME, PUTATIVE (JCVI)-RELATED"/>
    <property type="match status" value="1"/>
</dbReference>
<dbReference type="Gene3D" id="3.40.366.10">
    <property type="entry name" value="Malonyl-Coenzyme A Acyl Carrier Protein, domain 2"/>
    <property type="match status" value="1"/>
</dbReference>
<keyword evidence="10" id="KW-1185">Reference proteome</keyword>
<keyword evidence="2" id="KW-0597">Phosphoprotein</keyword>
<dbReference type="Pfam" id="PF02801">
    <property type="entry name" value="Ketoacyl-synt_C"/>
    <property type="match status" value="1"/>
</dbReference>
<dbReference type="InterPro" id="IPR016039">
    <property type="entry name" value="Thiolase-like"/>
</dbReference>
<dbReference type="PROSITE" id="PS52004">
    <property type="entry name" value="KS3_2"/>
    <property type="match status" value="1"/>
</dbReference>
<keyword evidence="1" id="KW-0596">Phosphopantetheine</keyword>
<feature type="active site" description="Proton acceptor; for dehydratase activity" evidence="5">
    <location>
        <position position="977"/>
    </location>
</feature>
<dbReference type="PANTHER" id="PTHR43775">
    <property type="entry name" value="FATTY ACID SYNTHASE"/>
    <property type="match status" value="1"/>
</dbReference>
<dbReference type="Pfam" id="PF08659">
    <property type="entry name" value="KR"/>
    <property type="match status" value="1"/>
</dbReference>